<dbReference type="Pfam" id="PF01381">
    <property type="entry name" value="HTH_3"/>
    <property type="match status" value="1"/>
</dbReference>
<accession>I9N1W1</accession>
<dbReference type="InterPro" id="IPR001387">
    <property type="entry name" value="Cro/C1-type_HTH"/>
</dbReference>
<evidence type="ECO:0000313" key="2">
    <source>
        <dbReference type="EMBL" id="EJB01839.1"/>
    </source>
</evidence>
<sequence>MDHVSKNFEAGNALRKGRVARGYSLEELATTTGLTTAEIVAAERGDNVPAHNVERIEQALRYPA</sequence>
<dbReference type="Gene3D" id="1.10.260.40">
    <property type="entry name" value="lambda repressor-like DNA-binding domains"/>
    <property type="match status" value="1"/>
</dbReference>
<organism evidence="2 3">
    <name type="scientific">Rhizobium leguminosarum bv. trifolii WSM597</name>
    <dbReference type="NCBI Taxonomy" id="754764"/>
    <lineage>
        <taxon>Bacteria</taxon>
        <taxon>Pseudomonadati</taxon>
        <taxon>Pseudomonadota</taxon>
        <taxon>Alphaproteobacteria</taxon>
        <taxon>Hyphomicrobiales</taxon>
        <taxon>Rhizobiaceae</taxon>
        <taxon>Rhizobium/Agrobacterium group</taxon>
        <taxon>Rhizobium</taxon>
    </lineage>
</organism>
<dbReference type="GO" id="GO:0003677">
    <property type="term" value="F:DNA binding"/>
    <property type="evidence" value="ECO:0007669"/>
    <property type="project" value="InterPro"/>
</dbReference>
<dbReference type="HOGENOM" id="CLU_204587_0_0_5"/>
<gene>
    <name evidence="2" type="ORF">Rleg9DRAFT_0598</name>
</gene>
<protein>
    <submittedName>
        <fullName evidence="2">Helix-turn-helix protein</fullName>
    </submittedName>
</protein>
<evidence type="ECO:0000259" key="1">
    <source>
        <dbReference type="PROSITE" id="PS50943"/>
    </source>
</evidence>
<name>I9N1W1_RHILT</name>
<dbReference type="RefSeq" id="WP_003595390.1">
    <property type="nucleotide sequence ID" value="NZ_JH719382.1"/>
</dbReference>
<proteinExistence type="predicted"/>
<dbReference type="AlphaFoldDB" id="I9N1W1"/>
<dbReference type="SUPFAM" id="SSF47413">
    <property type="entry name" value="lambda repressor-like DNA-binding domains"/>
    <property type="match status" value="1"/>
</dbReference>
<evidence type="ECO:0000313" key="3">
    <source>
        <dbReference type="Proteomes" id="UP000005092"/>
    </source>
</evidence>
<feature type="domain" description="HTH cro/C1-type" evidence="1">
    <location>
        <begin position="14"/>
        <end position="60"/>
    </location>
</feature>
<dbReference type="Proteomes" id="UP000005092">
    <property type="component" value="Unassembled WGS sequence"/>
</dbReference>
<dbReference type="EMBL" id="JH719382">
    <property type="protein sequence ID" value="EJB01839.1"/>
    <property type="molecule type" value="Genomic_DNA"/>
</dbReference>
<reference evidence="2 3" key="1">
    <citation type="submission" date="2012-02" db="EMBL/GenBank/DDBJ databases">
        <title>Improved High-Quality Draft Sequence of Rhizobium leguminosarum bv. trifolii WSM597.</title>
        <authorList>
            <consortium name="US DOE Joint Genome Institute"/>
            <person name="Lucas S."/>
            <person name="Han J."/>
            <person name="Lapidus A."/>
            <person name="Cheng J.-F."/>
            <person name="Goodwin L."/>
            <person name="Pitluck S."/>
            <person name="Peters L."/>
            <person name="Ovchinnikova G."/>
            <person name="Held B."/>
            <person name="Detter J.C."/>
            <person name="Han C."/>
            <person name="Tapia R."/>
            <person name="Land M."/>
            <person name="Hauser L."/>
            <person name="Kyrpides N."/>
            <person name="Ivanova N."/>
            <person name="Pagani I."/>
            <person name="Brau L."/>
            <person name="Yates R."/>
            <person name="O'Hara G."/>
            <person name="Rui T."/>
            <person name="Howieson J."/>
            <person name="Reeve W."/>
            <person name="Woyke T."/>
        </authorList>
    </citation>
    <scope>NUCLEOTIDE SEQUENCE [LARGE SCALE GENOMIC DNA]</scope>
    <source>
        <strain evidence="2 3">WSM597</strain>
    </source>
</reference>
<dbReference type="InterPro" id="IPR010982">
    <property type="entry name" value="Lambda_DNA-bd_dom_sf"/>
</dbReference>
<dbReference type="PROSITE" id="PS50943">
    <property type="entry name" value="HTH_CROC1"/>
    <property type="match status" value="1"/>
</dbReference>